<organism evidence="1 2">
    <name type="scientific">Pseudomonas flexibilis</name>
    <dbReference type="NCBI Taxonomy" id="706570"/>
    <lineage>
        <taxon>Bacteria</taxon>
        <taxon>Pseudomonadati</taxon>
        <taxon>Pseudomonadota</taxon>
        <taxon>Gammaproteobacteria</taxon>
        <taxon>Pseudomonadales</taxon>
        <taxon>Pseudomonadaceae</taxon>
        <taxon>Pseudomonas</taxon>
    </lineage>
</organism>
<dbReference type="EMBL" id="JTAK01000005">
    <property type="protein sequence ID" value="KHO64306.1"/>
    <property type="molecule type" value="Genomic_DNA"/>
</dbReference>
<dbReference type="STRING" id="706570.PT85_13890"/>
<keyword evidence="2" id="KW-1185">Reference proteome</keyword>
<sequence length="452" mass="50627">MTEMQSQGVSDIDVLALSVRDPESKRLIHEAITAYRGGAFRSAIMSTWISVVYDIFSKARELSVQGDAAATAFIVKVDSAINSQSVAQMQTIERELLESACTHMQMLTKHEHEALSRIQNDRNLCAHPAFVTDDDFFQPVPDLVRTHIVHALRLLLIHAPLQGKSALARFRTDILSPSYPTNRDGIRVFVVTKYLGRAKDVLVANLVKVLIKSLFLDDSADFLSRRRLVAWTLSEVANSKPAIFDATAVPFVGPFFDGIDDEKLMDICVLLGAENRLWDWLSEATKLRLLRLIEDANVSQLKAHHVFDAFSVQRVADALLARFYAFNKDEQVELIADNPRREFIDQGIRIYADSPSYRESERLGQALILPLATNFAAQDVKRLLEAVLGNSQISYASGTPDILLDVFRITQPLLDDTKADWQIFVNAMTEQHGGKEDAHYSYPAIRARLSAA</sequence>
<comment type="caution">
    <text evidence="1">The sequence shown here is derived from an EMBL/GenBank/DDBJ whole genome shotgun (WGS) entry which is preliminary data.</text>
</comment>
<evidence type="ECO:0000313" key="2">
    <source>
        <dbReference type="Proteomes" id="UP000030980"/>
    </source>
</evidence>
<evidence type="ECO:0000313" key="1">
    <source>
        <dbReference type="EMBL" id="KHO64306.1"/>
    </source>
</evidence>
<name>A0A0B3BTC2_9PSED</name>
<gene>
    <name evidence="1" type="ORF">PT85_13890</name>
</gene>
<dbReference type="AlphaFoldDB" id="A0A0B3BTC2"/>
<proteinExistence type="predicted"/>
<reference evidence="1 2" key="1">
    <citation type="submission" date="2014-11" db="EMBL/GenBank/DDBJ databases">
        <title>Genome sequence of Pseudomonas tuomuerensis JCM 14085.</title>
        <authorList>
            <person name="Shin S.-K."/>
            <person name="Yi H."/>
        </authorList>
    </citation>
    <scope>NUCLEOTIDE SEQUENCE [LARGE SCALE GENOMIC DNA]</scope>
    <source>
        <strain evidence="1 2">JCM 14085</strain>
    </source>
</reference>
<protein>
    <submittedName>
        <fullName evidence="1">Uncharacterized protein</fullName>
    </submittedName>
</protein>
<dbReference type="Proteomes" id="UP000030980">
    <property type="component" value="Unassembled WGS sequence"/>
</dbReference>
<accession>A0A0B3BTC2</accession>